<dbReference type="AlphaFoldDB" id="A0A9Q8W9A1"/>
<dbReference type="RefSeq" id="XP_049135997.1">
    <property type="nucleotide sequence ID" value="XM_049280040.1"/>
</dbReference>
<evidence type="ECO:0000313" key="1">
    <source>
        <dbReference type="EMBL" id="UQC74347.1"/>
    </source>
</evidence>
<dbReference type="EMBL" id="CP019471">
    <property type="protein sequence ID" value="UQC74347.1"/>
    <property type="molecule type" value="Genomic_DNA"/>
</dbReference>
<organism evidence="1 2">
    <name type="scientific">Colletotrichum lupini</name>
    <dbReference type="NCBI Taxonomy" id="145971"/>
    <lineage>
        <taxon>Eukaryota</taxon>
        <taxon>Fungi</taxon>
        <taxon>Dikarya</taxon>
        <taxon>Ascomycota</taxon>
        <taxon>Pezizomycotina</taxon>
        <taxon>Sordariomycetes</taxon>
        <taxon>Hypocreomycetidae</taxon>
        <taxon>Glomerellales</taxon>
        <taxon>Glomerellaceae</taxon>
        <taxon>Colletotrichum</taxon>
        <taxon>Colletotrichum acutatum species complex</taxon>
    </lineage>
</organism>
<evidence type="ECO:0000313" key="2">
    <source>
        <dbReference type="Proteomes" id="UP000830671"/>
    </source>
</evidence>
<dbReference type="Proteomes" id="UP000830671">
    <property type="component" value="Chromosome 1"/>
</dbReference>
<dbReference type="GeneID" id="73335050"/>
<dbReference type="KEGG" id="clup:CLUP02_00995"/>
<gene>
    <name evidence="1" type="ORF">CLUP02_00995</name>
</gene>
<keyword evidence="2" id="KW-1185">Reference proteome</keyword>
<accession>A0A9Q8W9A1</accession>
<name>A0A9Q8W9A1_9PEZI</name>
<reference evidence="1" key="1">
    <citation type="journal article" date="2021" name="Mol. Plant Microbe Interact.">
        <title>Complete Genome Sequence of the Plant-Pathogenic Fungus Colletotrichum lupini.</title>
        <authorList>
            <person name="Baroncelli R."/>
            <person name="Pensec F."/>
            <person name="Da Lio D."/>
            <person name="Boufleur T."/>
            <person name="Vicente I."/>
            <person name="Sarrocco S."/>
            <person name="Picot A."/>
            <person name="Baraldi E."/>
            <person name="Sukno S."/>
            <person name="Thon M."/>
            <person name="Le Floch G."/>
        </authorList>
    </citation>
    <scope>NUCLEOTIDE SEQUENCE</scope>
    <source>
        <strain evidence="1">IMI 504893</strain>
    </source>
</reference>
<proteinExistence type="predicted"/>
<protein>
    <submittedName>
        <fullName evidence="1">Uncharacterized protein</fullName>
    </submittedName>
</protein>
<sequence>MVPHGPETGPVPCCSDFTWLYGGDFGAYSPRGWENVQRRGDGSCNLLVPPSSRSICTCQLRAPPKNRPGPGRDLSTSPEALIAVLSRSVTYSNSNGAVPDCQLPILLNIRQRALGRSPSSIYLRLVSISLIQSPHVGKHPTQIHLVLLQAANTDRESGIRSKSPSASLALTPLLMRNPGLFELKAITTP</sequence>